<dbReference type="Proteomes" id="UP001500567">
    <property type="component" value="Unassembled WGS sequence"/>
</dbReference>
<sequence length="215" mass="23312">MLAGLGYQAAAQSQVSPATKARGLALKAELTPVLAGGYHLSLEKAWGTSFRHSFSLTPQLYGGPVGELTSTLSEGGHDRVRGFGFAGQYRHYLNPQPQPLAGVYVAGGPHYQRFRLTFQAREWQAEPGPNGLAYYEYRLRDQVETITRFGAAVVVGKQVFLGESPVFLDLYFGMGWRTTRTTTSAPTAGRYASGLSDYGHAGFYLPAGVKLGVAW</sequence>
<evidence type="ECO:0000313" key="1">
    <source>
        <dbReference type="EMBL" id="GAA4009488.1"/>
    </source>
</evidence>
<accession>A0ABP7SC45</accession>
<proteinExistence type="predicted"/>
<name>A0ABP7SC45_9BACT</name>
<dbReference type="EMBL" id="BAABDJ010000022">
    <property type="protein sequence ID" value="GAA4009488.1"/>
    <property type="molecule type" value="Genomic_DNA"/>
</dbReference>
<protein>
    <recommendedName>
        <fullName evidence="3">DUF3575 domain-containing protein</fullName>
    </recommendedName>
</protein>
<organism evidence="1 2">
    <name type="scientific">Hymenobacter fastidiosus</name>
    <dbReference type="NCBI Taxonomy" id="486264"/>
    <lineage>
        <taxon>Bacteria</taxon>
        <taxon>Pseudomonadati</taxon>
        <taxon>Bacteroidota</taxon>
        <taxon>Cytophagia</taxon>
        <taxon>Cytophagales</taxon>
        <taxon>Hymenobacteraceae</taxon>
        <taxon>Hymenobacter</taxon>
    </lineage>
</organism>
<evidence type="ECO:0000313" key="2">
    <source>
        <dbReference type="Proteomes" id="UP001500567"/>
    </source>
</evidence>
<comment type="caution">
    <text evidence="1">The sequence shown here is derived from an EMBL/GenBank/DDBJ whole genome shotgun (WGS) entry which is preliminary data.</text>
</comment>
<evidence type="ECO:0008006" key="3">
    <source>
        <dbReference type="Google" id="ProtNLM"/>
    </source>
</evidence>
<reference evidence="2" key="1">
    <citation type="journal article" date="2019" name="Int. J. Syst. Evol. Microbiol.">
        <title>The Global Catalogue of Microorganisms (GCM) 10K type strain sequencing project: providing services to taxonomists for standard genome sequencing and annotation.</title>
        <authorList>
            <consortium name="The Broad Institute Genomics Platform"/>
            <consortium name="The Broad Institute Genome Sequencing Center for Infectious Disease"/>
            <person name="Wu L."/>
            <person name="Ma J."/>
        </authorList>
    </citation>
    <scope>NUCLEOTIDE SEQUENCE [LARGE SCALE GENOMIC DNA]</scope>
    <source>
        <strain evidence="2">JCM 17224</strain>
    </source>
</reference>
<keyword evidence="2" id="KW-1185">Reference proteome</keyword>
<gene>
    <name evidence="1" type="ORF">GCM10022408_21990</name>
</gene>